<feature type="chain" id="PRO_5010158582" evidence="1">
    <location>
        <begin position="25"/>
        <end position="723"/>
    </location>
</feature>
<dbReference type="Gene3D" id="2.60.40.10">
    <property type="entry name" value="Immunoglobulins"/>
    <property type="match status" value="1"/>
</dbReference>
<dbReference type="Gene3D" id="3.40.50.11970">
    <property type="match status" value="1"/>
</dbReference>
<dbReference type="EMBL" id="FOFU01000007">
    <property type="protein sequence ID" value="SEQ64778.1"/>
    <property type="molecule type" value="Genomic_DNA"/>
</dbReference>
<dbReference type="PANTHER" id="PTHR37835">
    <property type="entry name" value="ALPHA-CLOSTRIPAIN"/>
    <property type="match status" value="1"/>
</dbReference>
<dbReference type="InterPro" id="IPR003961">
    <property type="entry name" value="FN3_dom"/>
</dbReference>
<dbReference type="Pfam" id="PF03415">
    <property type="entry name" value="Peptidase_C11"/>
    <property type="match status" value="1"/>
</dbReference>
<evidence type="ECO:0000313" key="3">
    <source>
        <dbReference type="EMBL" id="SEQ64778.1"/>
    </source>
</evidence>
<evidence type="ECO:0000313" key="4">
    <source>
        <dbReference type="Proteomes" id="UP000182360"/>
    </source>
</evidence>
<protein>
    <submittedName>
        <fullName evidence="3">Clostripain</fullName>
    </submittedName>
</protein>
<sequence length="723" mass="81785">MKNKFVIFGLLLITLLLFSCKQSAEPDNNTYYTVTIDFGEYGVHPSTGETTYSVKVNTKSPYLDEIVPAIKELYQTKLEFYSYYFHDSKDNMDYYFSLATPISADMKLYALYRAKPVQNLSVSKENDTEIKLTWDAVPDSKYKVEIVPSVGEKETVENISETEFSQTIADGATSYNFSITTISELNSVFESAKVSKAINIAKKESEWLVLLYMDGDNNLNDPIYLDLNEAESGLAKLEESDSVTVVALWDGWDFETGATENSPAYSDFDQVPATYGKINTSSTRLLELGADKNALYAENGGWYYIGVQLSSDTKDLTDTAEWIEDGEVNMASRTTLEEFLKWVNKNYSADKTILQFSNHGGGPRTATGSKKNYGRRSMCWDDTSGGKDSFLKTSDVSYVLKKVGYGTDNKLKMILEDVCLGGSLEEVYELRNYAEYYIGSPNNVPGSGFDYDVFISSLTKNADIKTVGSKLIKAFKEDYTLTQKSWNEFFSDNKITEAQVNSSNYLPFNVSIYNPNCPTLSFIDLSKVDAIKNAVDDLATLILSDNEDDLRIKYDSADNKFYDTEYDEGIPATAFFIPRKDAVKYHAAYYGDPIYYDGTFGCLKDLGFMLRTLHNVYFGNWDDLTDKIDDISYALKEAIIGCWRDGYTKPTYYKIPGETQSSFVENMWGCGLTINCSVWVPHTAKDGKIYLYQEFADWYEDELAFGKDSTWTTLIKDWFGTEY</sequence>
<evidence type="ECO:0000259" key="2">
    <source>
        <dbReference type="PROSITE" id="PS50853"/>
    </source>
</evidence>
<gene>
    <name evidence="3" type="ORF">SAMN04487977_107120</name>
</gene>
<dbReference type="InterPro" id="IPR036116">
    <property type="entry name" value="FN3_sf"/>
</dbReference>
<feature type="signal peptide" evidence="1">
    <location>
        <begin position="1"/>
        <end position="24"/>
    </location>
</feature>
<dbReference type="AlphaFoldDB" id="A0A1H9HR80"/>
<dbReference type="PROSITE" id="PS51257">
    <property type="entry name" value="PROKAR_LIPOPROTEIN"/>
    <property type="match status" value="1"/>
</dbReference>
<keyword evidence="4" id="KW-1185">Reference proteome</keyword>
<evidence type="ECO:0000256" key="1">
    <source>
        <dbReference type="SAM" id="SignalP"/>
    </source>
</evidence>
<feature type="domain" description="Fibronectin type-III" evidence="2">
    <location>
        <begin position="116"/>
        <end position="205"/>
    </location>
</feature>
<dbReference type="SUPFAM" id="SSF49265">
    <property type="entry name" value="Fibronectin type III"/>
    <property type="match status" value="1"/>
</dbReference>
<dbReference type="Proteomes" id="UP000182360">
    <property type="component" value="Unassembled WGS sequence"/>
</dbReference>
<dbReference type="InterPro" id="IPR013783">
    <property type="entry name" value="Ig-like_fold"/>
</dbReference>
<dbReference type="CDD" id="cd00063">
    <property type="entry name" value="FN3"/>
    <property type="match status" value="1"/>
</dbReference>
<accession>A0A1H9HR80</accession>
<dbReference type="PROSITE" id="PS50853">
    <property type="entry name" value="FN3"/>
    <property type="match status" value="1"/>
</dbReference>
<organism evidence="3 4">
    <name type="scientific">Treponema bryantii</name>
    <dbReference type="NCBI Taxonomy" id="163"/>
    <lineage>
        <taxon>Bacteria</taxon>
        <taxon>Pseudomonadati</taxon>
        <taxon>Spirochaetota</taxon>
        <taxon>Spirochaetia</taxon>
        <taxon>Spirochaetales</taxon>
        <taxon>Treponemataceae</taxon>
        <taxon>Treponema</taxon>
    </lineage>
</organism>
<dbReference type="InterPro" id="IPR005077">
    <property type="entry name" value="Peptidase_C11"/>
</dbReference>
<name>A0A1H9HR80_9SPIR</name>
<dbReference type="PANTHER" id="PTHR37835:SF1">
    <property type="entry name" value="ALPHA-CLOSTRIPAIN"/>
    <property type="match status" value="1"/>
</dbReference>
<dbReference type="RefSeq" id="WP_074644526.1">
    <property type="nucleotide sequence ID" value="NZ_FOFU01000007.1"/>
</dbReference>
<proteinExistence type="predicted"/>
<keyword evidence="1" id="KW-0732">Signal</keyword>
<reference evidence="3 4" key="1">
    <citation type="submission" date="2016-10" db="EMBL/GenBank/DDBJ databases">
        <authorList>
            <person name="de Groot N.N."/>
        </authorList>
    </citation>
    <scope>NUCLEOTIDE SEQUENCE [LARGE SCALE GENOMIC DNA]</scope>
    <source>
        <strain evidence="3 4">B25</strain>
    </source>
</reference>